<proteinExistence type="predicted"/>
<keyword evidence="4" id="KW-1185">Reference proteome</keyword>
<organism evidence="3 4">
    <name type="scientific">Ferrimonas lipolytica</name>
    <dbReference type="NCBI Taxonomy" id="2724191"/>
    <lineage>
        <taxon>Bacteria</taxon>
        <taxon>Pseudomonadati</taxon>
        <taxon>Pseudomonadota</taxon>
        <taxon>Gammaproteobacteria</taxon>
        <taxon>Alteromonadales</taxon>
        <taxon>Ferrimonadaceae</taxon>
        <taxon>Ferrimonas</taxon>
    </lineage>
</organism>
<keyword evidence="2" id="KW-0472">Membrane</keyword>
<feature type="transmembrane region" description="Helical" evidence="2">
    <location>
        <begin position="7"/>
        <end position="28"/>
    </location>
</feature>
<dbReference type="InterPro" id="IPR019546">
    <property type="entry name" value="TAT_signal_bac_arc"/>
</dbReference>
<dbReference type="RefSeq" id="WP_168661223.1">
    <property type="nucleotide sequence ID" value="NZ_CP051180.1"/>
</dbReference>
<protein>
    <submittedName>
        <fullName evidence="3">Twin-arginine translocation signal domain-containing protein</fullName>
    </submittedName>
</protein>
<dbReference type="EMBL" id="CP051180">
    <property type="protein sequence ID" value="QIZ77844.1"/>
    <property type="molecule type" value="Genomic_DNA"/>
</dbReference>
<dbReference type="KEGG" id="fes:HER31_13615"/>
<gene>
    <name evidence="3" type="ORF">HER31_13615</name>
</gene>
<keyword evidence="1" id="KW-0732">Signal</keyword>
<dbReference type="AlphaFoldDB" id="A0A6H1UFM1"/>
<accession>A0A6H1UFM1</accession>
<keyword evidence="2" id="KW-0812">Transmembrane</keyword>
<sequence length="166" mass="18143">MDRRTFLYGSLAGVAAVTVGISVVPTAAPNSTLTDQQSWIIQALVPVVLAGTQSPQQLQQLAPRLVEAISQTIQTLPPNTRAQLDELLGLLDNRVALLALTGSTVPLAQRQPQQLTQILNQWRHHFLDTIKLAYVGLKEPIFAAYWGDPSHWSEFNYQAPSMGSSS</sequence>
<evidence type="ECO:0000313" key="3">
    <source>
        <dbReference type="EMBL" id="QIZ77844.1"/>
    </source>
</evidence>
<evidence type="ECO:0000256" key="1">
    <source>
        <dbReference type="ARBA" id="ARBA00022729"/>
    </source>
</evidence>
<keyword evidence="2" id="KW-1133">Transmembrane helix</keyword>
<evidence type="ECO:0000256" key="2">
    <source>
        <dbReference type="SAM" id="Phobius"/>
    </source>
</evidence>
<dbReference type="NCBIfam" id="TIGR01409">
    <property type="entry name" value="TAT_signal_seq"/>
    <property type="match status" value="1"/>
</dbReference>
<reference evidence="3 4" key="1">
    <citation type="submission" date="2020-04" db="EMBL/GenBank/DDBJ databases">
        <title>Ferrimonas sp. S7 isolated from sea water.</title>
        <authorList>
            <person name="Bae S.S."/>
            <person name="Baek K."/>
        </authorList>
    </citation>
    <scope>NUCLEOTIDE SEQUENCE [LARGE SCALE GENOMIC DNA]</scope>
    <source>
        <strain evidence="3 4">S7</strain>
    </source>
</reference>
<name>A0A6H1UFM1_9GAMM</name>
<dbReference type="Proteomes" id="UP000501602">
    <property type="component" value="Chromosome"/>
</dbReference>
<evidence type="ECO:0000313" key="4">
    <source>
        <dbReference type="Proteomes" id="UP000501602"/>
    </source>
</evidence>